<evidence type="ECO:0000256" key="7">
    <source>
        <dbReference type="ARBA" id="ARBA00022840"/>
    </source>
</evidence>
<dbReference type="Proteomes" id="UP000295294">
    <property type="component" value="Plasmid unnamed1"/>
</dbReference>
<keyword evidence="9" id="KW-1278">Translocase</keyword>
<dbReference type="InterPro" id="IPR059000">
    <property type="entry name" value="ATPase_P-type_domA"/>
</dbReference>
<feature type="transmembrane region" description="Helical" evidence="12">
    <location>
        <begin position="731"/>
        <end position="749"/>
    </location>
</feature>
<evidence type="ECO:0000256" key="8">
    <source>
        <dbReference type="ARBA" id="ARBA00022842"/>
    </source>
</evidence>
<dbReference type="GO" id="GO:0016887">
    <property type="term" value="F:ATP hydrolysis activity"/>
    <property type="evidence" value="ECO:0007669"/>
    <property type="project" value="InterPro"/>
</dbReference>
<dbReference type="OrthoDB" id="9814270at2"/>
<dbReference type="InterPro" id="IPR050510">
    <property type="entry name" value="Cation_transp_ATPase_P-type"/>
</dbReference>
<evidence type="ECO:0000259" key="13">
    <source>
        <dbReference type="SMART" id="SM00831"/>
    </source>
</evidence>
<dbReference type="InterPro" id="IPR044492">
    <property type="entry name" value="P_typ_ATPase_HD_dom"/>
</dbReference>
<evidence type="ECO:0000256" key="9">
    <source>
        <dbReference type="ARBA" id="ARBA00022967"/>
    </source>
</evidence>
<dbReference type="SFLD" id="SFLDG00002">
    <property type="entry name" value="C1.7:_P-type_atpase_like"/>
    <property type="match status" value="1"/>
</dbReference>
<dbReference type="SUPFAM" id="SSF81665">
    <property type="entry name" value="Calcium ATPase, transmembrane domain M"/>
    <property type="match status" value="1"/>
</dbReference>
<accession>A0A4P7LHP8</accession>
<dbReference type="Pfam" id="PF00690">
    <property type="entry name" value="Cation_ATPase_N"/>
    <property type="match status" value="1"/>
</dbReference>
<feature type="transmembrane region" description="Helical" evidence="12">
    <location>
        <begin position="61"/>
        <end position="83"/>
    </location>
</feature>
<gene>
    <name evidence="14" type="ORF">E0W60_29975</name>
</gene>
<feature type="transmembrane region" description="Helical" evidence="12">
    <location>
        <begin position="770"/>
        <end position="794"/>
    </location>
</feature>
<dbReference type="PANTHER" id="PTHR43294">
    <property type="entry name" value="SODIUM/POTASSIUM-TRANSPORTING ATPASE SUBUNIT ALPHA"/>
    <property type="match status" value="1"/>
</dbReference>
<comment type="similarity">
    <text evidence="2">Belongs to the cation transport ATPase (P-type) (TC 3.A.3) family. Type IIA subfamily.</text>
</comment>
<evidence type="ECO:0000313" key="15">
    <source>
        <dbReference type="Proteomes" id="UP000295294"/>
    </source>
</evidence>
<feature type="transmembrane region" description="Helical" evidence="12">
    <location>
        <begin position="89"/>
        <end position="105"/>
    </location>
</feature>
<dbReference type="PANTHER" id="PTHR43294:SF21">
    <property type="entry name" value="CATION TRANSPORTING ATPASE"/>
    <property type="match status" value="1"/>
</dbReference>
<geneLocation type="plasmid" evidence="14">
    <name>unnamed1</name>
</geneLocation>
<keyword evidence="7" id="KW-0067">ATP-binding</keyword>
<organism evidence="14 15">
    <name type="scientific">Cupriavidus oxalaticus</name>
    <dbReference type="NCBI Taxonomy" id="96344"/>
    <lineage>
        <taxon>Bacteria</taxon>
        <taxon>Pseudomonadati</taxon>
        <taxon>Pseudomonadota</taxon>
        <taxon>Betaproteobacteria</taxon>
        <taxon>Burkholderiales</taxon>
        <taxon>Burkholderiaceae</taxon>
        <taxon>Cupriavidus</taxon>
    </lineage>
</organism>
<feature type="domain" description="Cation-transporting P-type ATPase N-terminal" evidence="13">
    <location>
        <begin position="12"/>
        <end position="85"/>
    </location>
</feature>
<keyword evidence="11 12" id="KW-0472">Membrane</keyword>
<dbReference type="InterPro" id="IPR018303">
    <property type="entry name" value="ATPase_P-typ_P_site"/>
</dbReference>
<feature type="transmembrane region" description="Helical" evidence="12">
    <location>
        <begin position="282"/>
        <end position="311"/>
    </location>
</feature>
<dbReference type="InterPro" id="IPR036412">
    <property type="entry name" value="HAD-like_sf"/>
</dbReference>
<dbReference type="InterPro" id="IPR001757">
    <property type="entry name" value="P_typ_ATPase"/>
</dbReference>
<dbReference type="SUPFAM" id="SSF56784">
    <property type="entry name" value="HAD-like"/>
    <property type="match status" value="1"/>
</dbReference>
<evidence type="ECO:0000256" key="3">
    <source>
        <dbReference type="ARBA" id="ARBA00022475"/>
    </source>
</evidence>
<evidence type="ECO:0000256" key="6">
    <source>
        <dbReference type="ARBA" id="ARBA00022741"/>
    </source>
</evidence>
<dbReference type="Gene3D" id="3.40.1110.10">
    <property type="entry name" value="Calcium-transporting ATPase, cytoplasmic domain N"/>
    <property type="match status" value="1"/>
</dbReference>
<evidence type="ECO:0000256" key="2">
    <source>
        <dbReference type="ARBA" id="ARBA00005675"/>
    </source>
</evidence>
<dbReference type="SMART" id="SM00831">
    <property type="entry name" value="Cation_ATPase_N"/>
    <property type="match status" value="1"/>
</dbReference>
<dbReference type="Pfam" id="PF13246">
    <property type="entry name" value="Cation_ATPase"/>
    <property type="match status" value="1"/>
</dbReference>
<dbReference type="SUPFAM" id="SSF81653">
    <property type="entry name" value="Calcium ATPase, transduction domain A"/>
    <property type="match status" value="1"/>
</dbReference>
<dbReference type="NCBIfam" id="TIGR01494">
    <property type="entry name" value="ATPase_P-type"/>
    <property type="match status" value="2"/>
</dbReference>
<dbReference type="PROSITE" id="PS00154">
    <property type="entry name" value="ATPASE_E1_E2"/>
    <property type="match status" value="1"/>
</dbReference>
<evidence type="ECO:0000256" key="10">
    <source>
        <dbReference type="ARBA" id="ARBA00022989"/>
    </source>
</evidence>
<dbReference type="KEGG" id="cox:E0W60_29975"/>
<dbReference type="GO" id="GO:0015662">
    <property type="term" value="F:P-type ion transporter activity"/>
    <property type="evidence" value="ECO:0007669"/>
    <property type="project" value="UniProtKB-ARBA"/>
</dbReference>
<keyword evidence="5 12" id="KW-0812">Transmembrane</keyword>
<feature type="transmembrane region" description="Helical" evidence="12">
    <location>
        <begin position="870"/>
        <end position="889"/>
    </location>
</feature>
<dbReference type="FunFam" id="2.70.150.10:FF:000160">
    <property type="entry name" value="Sarcoplasmic/endoplasmic reticulum calcium ATPase 1"/>
    <property type="match status" value="1"/>
</dbReference>
<dbReference type="PRINTS" id="PR00120">
    <property type="entry name" value="HATPASE"/>
</dbReference>
<evidence type="ECO:0000256" key="1">
    <source>
        <dbReference type="ARBA" id="ARBA00004651"/>
    </source>
</evidence>
<dbReference type="Gene3D" id="1.20.1110.10">
    <property type="entry name" value="Calcium-transporting ATPase, transmembrane domain"/>
    <property type="match status" value="1"/>
</dbReference>
<reference evidence="14 15" key="1">
    <citation type="submission" date="2019-03" db="EMBL/GenBank/DDBJ databases">
        <title>Efficiently degradation of phenoxyalkanoic acid herbicides by Cupriavidus oxalaticus strain X32.</title>
        <authorList>
            <person name="Sheng X."/>
        </authorList>
    </citation>
    <scope>NUCLEOTIDE SEQUENCE [LARGE SCALE GENOMIC DNA]</scope>
    <source>
        <strain evidence="14 15">X32</strain>
        <plasmid evidence="14 15">unnamed1</plasmid>
    </source>
</reference>
<feature type="transmembrane region" description="Helical" evidence="12">
    <location>
        <begin position="252"/>
        <end position="270"/>
    </location>
</feature>
<feature type="transmembrane region" description="Helical" evidence="12">
    <location>
        <begin position="706"/>
        <end position="725"/>
    </location>
</feature>
<keyword evidence="6" id="KW-0547">Nucleotide-binding</keyword>
<evidence type="ECO:0000256" key="12">
    <source>
        <dbReference type="SAM" id="Phobius"/>
    </source>
</evidence>
<dbReference type="InterPro" id="IPR023299">
    <property type="entry name" value="ATPase_P-typ_cyto_dom_N"/>
</dbReference>
<keyword evidence="8" id="KW-0460">Magnesium</keyword>
<evidence type="ECO:0000313" key="14">
    <source>
        <dbReference type="EMBL" id="QBY55315.1"/>
    </source>
</evidence>
<dbReference type="Pfam" id="PF00689">
    <property type="entry name" value="Cation_ATPase_C"/>
    <property type="match status" value="1"/>
</dbReference>
<dbReference type="AlphaFoldDB" id="A0A4P7LHP8"/>
<dbReference type="CDD" id="cd02080">
    <property type="entry name" value="P-type_ATPase_cation"/>
    <property type="match status" value="1"/>
</dbReference>
<dbReference type="InterPro" id="IPR023214">
    <property type="entry name" value="HAD_sf"/>
</dbReference>
<keyword evidence="3" id="KW-1003">Cell membrane</keyword>
<dbReference type="Gene3D" id="2.70.150.10">
    <property type="entry name" value="Calcium-transporting ATPase, cytoplasmic transduction domain A"/>
    <property type="match status" value="1"/>
</dbReference>
<dbReference type="InterPro" id="IPR023298">
    <property type="entry name" value="ATPase_P-typ_TM_dom_sf"/>
</dbReference>
<keyword evidence="14" id="KW-0614">Plasmid</keyword>
<dbReference type="InterPro" id="IPR004014">
    <property type="entry name" value="ATPase_P-typ_cation-transptr_N"/>
</dbReference>
<dbReference type="EMBL" id="CP038636">
    <property type="protein sequence ID" value="QBY55315.1"/>
    <property type="molecule type" value="Genomic_DNA"/>
</dbReference>
<evidence type="ECO:0000256" key="4">
    <source>
        <dbReference type="ARBA" id="ARBA00022553"/>
    </source>
</evidence>
<protein>
    <submittedName>
        <fullName evidence="14">Cation-transporting P-type ATPase</fullName>
    </submittedName>
</protein>
<keyword evidence="4" id="KW-0597">Phosphoprotein</keyword>
<dbReference type="SFLD" id="SFLDS00003">
    <property type="entry name" value="Haloacid_Dehalogenase"/>
    <property type="match status" value="1"/>
</dbReference>
<dbReference type="SFLD" id="SFLDF00027">
    <property type="entry name" value="p-type_atpase"/>
    <property type="match status" value="1"/>
</dbReference>
<sequence length="914" mass="98167">MRKSNAEGVQVSWHSISIATALNKLETSTTGLSQTEAQARLKDFGVNRLPETSRRSASARFLLQFHNVLIYVLIGSAAITAFLGHWIDTGVILAVVIANAAIGFIQEGKAEKAMDAIRHMLAPRANVIRGGERVSVEGDNLVPGDIVLIEAGDKVAADLRLITAHVLLAQEAILTGESVPVVKRSEAVLADAPLGDRACMAFSGTLIVSGQGKGVVVATGARTEIGHISNLLSEVETLTTPLVKQMGAFAKWLTICILLIAALLITYGYFVGHHEFSEVFMAVVALAVAAIPEGLPAVLTITLAVGVQAMARCNAIVRRLPAIETLGSVSVICTDKTGTLTRNEMMVASVLTHQHRFALDGDGYSPEGELRLEEVRVSPLEHQVLEELARAAVLCNDAALHQKDGIWHVEGDPMEGALLAFSGKMDVDARNQQGAWARTDAIPFDAKHRFMATLNHDHDRHAFVFVKGAPERILAMCQNQRGPDGTIEPLDADYWNENAELIATQGQRVLAFALRSVAPTQTVLEHADVEGKLTMLGMVGMMDPPRAEAVTAVSECHAAGIRVKMITGDHAKTAAAIGKQIGLQNPHTVLTGVDLGAMDDAALRQVALSCDIFARTSPEDKLRLVMALQSHDMTVAMTGDGVNDAPALKRADAGIAMGKKGSEVAKESAELVLADDNFASIVAAVREGRTVYDNIKKVISWTLPTNAGEAMTIVVALLFGLTLPITPVQILWINLITAITLGIALAFEPTEEATMRRAPRSRAEPLLSGVLVWHIVLVSVLFLCGVYGVFSYALDQGHSLELARTLAVNTLVVMEIFHLFFIRNFYSTSLTWKAVRGTKVVWAVVAAITAAQFAITYMPALQDVFATESVPFWDGVLVIGIGIALFAIVETEKQIRLHLRPVNLHGTGQARGVD</sequence>
<keyword evidence="10 12" id="KW-1133">Transmembrane helix</keyword>
<dbReference type="GO" id="GO:0005524">
    <property type="term" value="F:ATP binding"/>
    <property type="evidence" value="ECO:0007669"/>
    <property type="project" value="UniProtKB-KW"/>
</dbReference>
<dbReference type="Pfam" id="PF00122">
    <property type="entry name" value="E1-E2_ATPase"/>
    <property type="match status" value="1"/>
</dbReference>
<dbReference type="RefSeq" id="WP_135706578.1">
    <property type="nucleotide sequence ID" value="NZ_CP038636.1"/>
</dbReference>
<name>A0A4P7LHP8_9BURK</name>
<dbReference type="GO" id="GO:0005886">
    <property type="term" value="C:plasma membrane"/>
    <property type="evidence" value="ECO:0007669"/>
    <property type="project" value="UniProtKB-SubCell"/>
</dbReference>
<dbReference type="InterPro" id="IPR008250">
    <property type="entry name" value="ATPase_P-typ_transduc_dom_A_sf"/>
</dbReference>
<evidence type="ECO:0000256" key="5">
    <source>
        <dbReference type="ARBA" id="ARBA00022692"/>
    </source>
</evidence>
<feature type="transmembrane region" description="Helical" evidence="12">
    <location>
        <begin position="806"/>
        <end position="826"/>
    </location>
</feature>
<dbReference type="PRINTS" id="PR00119">
    <property type="entry name" value="CATATPASE"/>
</dbReference>
<dbReference type="InterPro" id="IPR006068">
    <property type="entry name" value="ATPase_P-typ_cation-transptr_C"/>
</dbReference>
<feature type="transmembrane region" description="Helical" evidence="12">
    <location>
        <begin position="838"/>
        <end position="858"/>
    </location>
</feature>
<evidence type="ECO:0000256" key="11">
    <source>
        <dbReference type="ARBA" id="ARBA00023136"/>
    </source>
</evidence>
<proteinExistence type="inferred from homology"/>
<dbReference type="Gene3D" id="3.40.50.1000">
    <property type="entry name" value="HAD superfamily/HAD-like"/>
    <property type="match status" value="1"/>
</dbReference>
<comment type="subcellular location">
    <subcellularLocation>
        <location evidence="1">Cell membrane</location>
        <topology evidence="1">Multi-pass membrane protein</topology>
    </subcellularLocation>
</comment>
<dbReference type="SUPFAM" id="SSF81660">
    <property type="entry name" value="Metal cation-transporting ATPase, ATP-binding domain N"/>
    <property type="match status" value="1"/>
</dbReference>